<evidence type="ECO:0000256" key="1">
    <source>
        <dbReference type="SAM" id="MobiDB-lite"/>
    </source>
</evidence>
<sequence>MNVFCYHMLIRRERMVFPSGYLQIRGMASLLLALVTTESRNEAMWPKARAPLILFFSALPFPRLVAATRYNMIKGYSGPTFFDGWSFPDQIEADILDNADSFFVPSSIAASSKLAFVDPATKHAFIKVDNTCVVPFNEKRDTVRITTKERYGLGSIWVADIFQVPYGCSVWPAWWSLAPNWPARGEIDTLEGVNLASHTESGCTMVSPSQATLSITNSTDCSTTANNNSNQGCAVTDGRPATYGPAFATTGGGVWVTVSLERHLDLVLPACGLGTPAGNWPSTGCQMEKYFAPQNLIFDIKFCGTRPPAAFLQTCSGICYNDYVLGNGSNYGTVFWEVGSVRVYKINETAKAPSHVTPGTTATTGESSASVGAPDANSGGVETAEHSIKEALISLALGGVAVMI</sequence>
<dbReference type="AlphaFoldDB" id="A0A8H5HG79"/>
<organism evidence="2 3">
    <name type="scientific">Tricholomella constricta</name>
    <dbReference type="NCBI Taxonomy" id="117010"/>
    <lineage>
        <taxon>Eukaryota</taxon>
        <taxon>Fungi</taxon>
        <taxon>Dikarya</taxon>
        <taxon>Basidiomycota</taxon>
        <taxon>Agaricomycotina</taxon>
        <taxon>Agaricomycetes</taxon>
        <taxon>Agaricomycetidae</taxon>
        <taxon>Agaricales</taxon>
        <taxon>Tricholomatineae</taxon>
        <taxon>Lyophyllaceae</taxon>
        <taxon>Tricholomella</taxon>
    </lineage>
</organism>
<keyword evidence="3" id="KW-1185">Reference proteome</keyword>
<dbReference type="InterPro" id="IPR050546">
    <property type="entry name" value="Glycosyl_Hydrlase_16"/>
</dbReference>
<dbReference type="OrthoDB" id="192832at2759"/>
<dbReference type="GO" id="GO:0009251">
    <property type="term" value="P:glucan catabolic process"/>
    <property type="evidence" value="ECO:0007669"/>
    <property type="project" value="TreeGrafter"/>
</dbReference>
<reference evidence="2 3" key="1">
    <citation type="journal article" date="2020" name="ISME J.">
        <title>Uncovering the hidden diversity of litter-decomposition mechanisms in mushroom-forming fungi.</title>
        <authorList>
            <person name="Floudas D."/>
            <person name="Bentzer J."/>
            <person name="Ahren D."/>
            <person name="Johansson T."/>
            <person name="Persson P."/>
            <person name="Tunlid A."/>
        </authorList>
    </citation>
    <scope>NUCLEOTIDE SEQUENCE [LARGE SCALE GENOMIC DNA]</scope>
    <source>
        <strain evidence="2 3">CBS 661.87</strain>
    </source>
</reference>
<dbReference type="EMBL" id="JAACJP010000008">
    <property type="protein sequence ID" value="KAF5382698.1"/>
    <property type="molecule type" value="Genomic_DNA"/>
</dbReference>
<gene>
    <name evidence="2" type="ORF">D9615_003073</name>
</gene>
<name>A0A8H5HG79_9AGAR</name>
<comment type="caution">
    <text evidence="2">The sequence shown here is derived from an EMBL/GenBank/DDBJ whole genome shotgun (WGS) entry which is preliminary data.</text>
</comment>
<dbReference type="Gene3D" id="2.60.120.200">
    <property type="match status" value="2"/>
</dbReference>
<dbReference type="Pfam" id="PF26113">
    <property type="entry name" value="GH16_XgeA"/>
    <property type="match status" value="2"/>
</dbReference>
<evidence type="ECO:0000313" key="2">
    <source>
        <dbReference type="EMBL" id="KAF5382698.1"/>
    </source>
</evidence>
<dbReference type="SUPFAM" id="SSF49899">
    <property type="entry name" value="Concanavalin A-like lectins/glucanases"/>
    <property type="match status" value="1"/>
</dbReference>
<feature type="region of interest" description="Disordered" evidence="1">
    <location>
        <begin position="354"/>
        <end position="380"/>
    </location>
</feature>
<dbReference type="PANTHER" id="PTHR10963:SF24">
    <property type="entry name" value="GLYCOSIDASE C21B10.07-RELATED"/>
    <property type="match status" value="1"/>
</dbReference>
<feature type="compositionally biased region" description="Low complexity" evidence="1">
    <location>
        <begin position="357"/>
        <end position="373"/>
    </location>
</feature>
<proteinExistence type="predicted"/>
<dbReference type="InterPro" id="IPR013320">
    <property type="entry name" value="ConA-like_dom_sf"/>
</dbReference>
<dbReference type="PANTHER" id="PTHR10963">
    <property type="entry name" value="GLYCOSYL HYDROLASE-RELATED"/>
    <property type="match status" value="1"/>
</dbReference>
<evidence type="ECO:0008006" key="4">
    <source>
        <dbReference type="Google" id="ProtNLM"/>
    </source>
</evidence>
<accession>A0A8H5HG79</accession>
<evidence type="ECO:0000313" key="3">
    <source>
        <dbReference type="Proteomes" id="UP000565441"/>
    </source>
</evidence>
<dbReference type="Proteomes" id="UP000565441">
    <property type="component" value="Unassembled WGS sequence"/>
</dbReference>
<protein>
    <recommendedName>
        <fullName evidence="4">GH16 domain-containing protein</fullName>
    </recommendedName>
</protein>